<dbReference type="EMBL" id="BAAATE010000023">
    <property type="protein sequence ID" value="GAA2683538.1"/>
    <property type="molecule type" value="Genomic_DNA"/>
</dbReference>
<sequence>MSASGSSPAACACIACARPISAPSAVTKELSDMFCALYGATRTPCLASQRQMPAVTTLFPASDVVPATSSAPFTRPR</sequence>
<accession>A0ABP6F410</accession>
<evidence type="ECO:0000313" key="1">
    <source>
        <dbReference type="EMBL" id="GAA2683538.1"/>
    </source>
</evidence>
<reference evidence="2" key="1">
    <citation type="journal article" date="2019" name="Int. J. Syst. Evol. Microbiol.">
        <title>The Global Catalogue of Microorganisms (GCM) 10K type strain sequencing project: providing services to taxonomists for standard genome sequencing and annotation.</title>
        <authorList>
            <consortium name="The Broad Institute Genomics Platform"/>
            <consortium name="The Broad Institute Genome Sequencing Center for Infectious Disease"/>
            <person name="Wu L."/>
            <person name="Ma J."/>
        </authorList>
    </citation>
    <scope>NUCLEOTIDE SEQUENCE [LARGE SCALE GENOMIC DNA]</scope>
    <source>
        <strain evidence="2">JCM 6835</strain>
    </source>
</reference>
<evidence type="ECO:0000313" key="2">
    <source>
        <dbReference type="Proteomes" id="UP001501666"/>
    </source>
</evidence>
<organism evidence="1 2">
    <name type="scientific">Nonomuraea recticatena</name>
    <dbReference type="NCBI Taxonomy" id="46178"/>
    <lineage>
        <taxon>Bacteria</taxon>
        <taxon>Bacillati</taxon>
        <taxon>Actinomycetota</taxon>
        <taxon>Actinomycetes</taxon>
        <taxon>Streptosporangiales</taxon>
        <taxon>Streptosporangiaceae</taxon>
        <taxon>Nonomuraea</taxon>
    </lineage>
</organism>
<gene>
    <name evidence="1" type="ORF">GCM10010412_069360</name>
</gene>
<keyword evidence="2" id="KW-1185">Reference proteome</keyword>
<name>A0ABP6F410_9ACTN</name>
<protein>
    <submittedName>
        <fullName evidence="1">Uncharacterized protein</fullName>
    </submittedName>
</protein>
<dbReference type="Proteomes" id="UP001501666">
    <property type="component" value="Unassembled WGS sequence"/>
</dbReference>
<proteinExistence type="predicted"/>
<comment type="caution">
    <text evidence="1">The sequence shown here is derived from an EMBL/GenBank/DDBJ whole genome shotgun (WGS) entry which is preliminary data.</text>
</comment>